<dbReference type="Proteomes" id="UP000265520">
    <property type="component" value="Unassembled WGS sequence"/>
</dbReference>
<comment type="caution">
    <text evidence="1">The sequence shown here is derived from an EMBL/GenBank/DDBJ whole genome shotgun (WGS) entry which is preliminary data.</text>
</comment>
<proteinExistence type="predicted"/>
<dbReference type="EMBL" id="LXQA010740669">
    <property type="protein sequence ID" value="MCI68670.1"/>
    <property type="molecule type" value="Genomic_DNA"/>
</dbReference>
<accession>A0A392U8B2</accession>
<evidence type="ECO:0000313" key="1">
    <source>
        <dbReference type="EMBL" id="MCI68670.1"/>
    </source>
</evidence>
<keyword evidence="2" id="KW-1185">Reference proteome</keyword>
<name>A0A392U8B2_9FABA</name>
<feature type="non-terminal residue" evidence="1">
    <location>
        <position position="1"/>
    </location>
</feature>
<protein>
    <submittedName>
        <fullName evidence="1">Uncharacterized protein</fullName>
    </submittedName>
</protein>
<evidence type="ECO:0000313" key="2">
    <source>
        <dbReference type="Proteomes" id="UP000265520"/>
    </source>
</evidence>
<sequence>YGAESIGGRDGVDDYCHGSRGCNTQTRYFNNSAFI</sequence>
<organism evidence="1 2">
    <name type="scientific">Trifolium medium</name>
    <dbReference type="NCBI Taxonomy" id="97028"/>
    <lineage>
        <taxon>Eukaryota</taxon>
        <taxon>Viridiplantae</taxon>
        <taxon>Streptophyta</taxon>
        <taxon>Embryophyta</taxon>
        <taxon>Tracheophyta</taxon>
        <taxon>Spermatophyta</taxon>
        <taxon>Magnoliopsida</taxon>
        <taxon>eudicotyledons</taxon>
        <taxon>Gunneridae</taxon>
        <taxon>Pentapetalae</taxon>
        <taxon>rosids</taxon>
        <taxon>fabids</taxon>
        <taxon>Fabales</taxon>
        <taxon>Fabaceae</taxon>
        <taxon>Papilionoideae</taxon>
        <taxon>50 kb inversion clade</taxon>
        <taxon>NPAAA clade</taxon>
        <taxon>Hologalegina</taxon>
        <taxon>IRL clade</taxon>
        <taxon>Trifolieae</taxon>
        <taxon>Trifolium</taxon>
    </lineage>
</organism>
<reference evidence="1 2" key="1">
    <citation type="journal article" date="2018" name="Front. Plant Sci.">
        <title>Red Clover (Trifolium pratense) and Zigzag Clover (T. medium) - A Picture of Genomic Similarities and Differences.</title>
        <authorList>
            <person name="Dluhosova J."/>
            <person name="Istvanek J."/>
            <person name="Nedelnik J."/>
            <person name="Repkova J."/>
        </authorList>
    </citation>
    <scope>NUCLEOTIDE SEQUENCE [LARGE SCALE GENOMIC DNA]</scope>
    <source>
        <strain evidence="2">cv. 10/8</strain>
        <tissue evidence="1">Leaf</tissue>
    </source>
</reference>
<dbReference type="AlphaFoldDB" id="A0A392U8B2"/>